<evidence type="ECO:0000313" key="2">
    <source>
        <dbReference type="Proteomes" id="UP001501444"/>
    </source>
</evidence>
<accession>A0ABP5SHZ3</accession>
<evidence type="ECO:0000313" key="1">
    <source>
        <dbReference type="EMBL" id="GAA2331595.1"/>
    </source>
</evidence>
<name>A0ABP5SHZ3_9ACTN</name>
<reference evidence="2" key="1">
    <citation type="journal article" date="2019" name="Int. J. Syst. Evol. Microbiol.">
        <title>The Global Catalogue of Microorganisms (GCM) 10K type strain sequencing project: providing services to taxonomists for standard genome sequencing and annotation.</title>
        <authorList>
            <consortium name="The Broad Institute Genomics Platform"/>
            <consortium name="The Broad Institute Genome Sequencing Center for Infectious Disease"/>
            <person name="Wu L."/>
            <person name="Ma J."/>
        </authorList>
    </citation>
    <scope>NUCLEOTIDE SEQUENCE [LARGE SCALE GENOMIC DNA]</scope>
    <source>
        <strain evidence="2">JCM 3272</strain>
    </source>
</reference>
<dbReference type="SUPFAM" id="SSF53613">
    <property type="entry name" value="Ribokinase-like"/>
    <property type="match status" value="1"/>
</dbReference>
<evidence type="ECO:0008006" key="3">
    <source>
        <dbReference type="Google" id="ProtNLM"/>
    </source>
</evidence>
<dbReference type="Gene3D" id="3.40.1190.20">
    <property type="match status" value="1"/>
</dbReference>
<protein>
    <recommendedName>
        <fullName evidence="3">1-phosphofructokinase</fullName>
    </recommendedName>
</protein>
<dbReference type="RefSeq" id="WP_344611045.1">
    <property type="nucleotide sequence ID" value="NZ_BAAARV010000006.1"/>
</dbReference>
<gene>
    <name evidence="1" type="ORF">GCM10010170_010230</name>
</gene>
<organism evidence="1 2">
    <name type="scientific">Dactylosporangium salmoneum</name>
    <dbReference type="NCBI Taxonomy" id="53361"/>
    <lineage>
        <taxon>Bacteria</taxon>
        <taxon>Bacillati</taxon>
        <taxon>Actinomycetota</taxon>
        <taxon>Actinomycetes</taxon>
        <taxon>Micromonosporales</taxon>
        <taxon>Micromonosporaceae</taxon>
        <taxon>Dactylosporangium</taxon>
    </lineage>
</organism>
<dbReference type="PANTHER" id="PTHR46566:SF5">
    <property type="entry name" value="1-PHOSPHOFRUCTOKINASE"/>
    <property type="match status" value="1"/>
</dbReference>
<dbReference type="Proteomes" id="UP001501444">
    <property type="component" value="Unassembled WGS sequence"/>
</dbReference>
<dbReference type="PANTHER" id="PTHR46566">
    <property type="entry name" value="1-PHOSPHOFRUCTOKINASE-RELATED"/>
    <property type="match status" value="1"/>
</dbReference>
<dbReference type="EMBL" id="BAAARV010000006">
    <property type="protein sequence ID" value="GAA2331595.1"/>
    <property type="molecule type" value="Genomic_DNA"/>
</dbReference>
<keyword evidence="2" id="KW-1185">Reference proteome</keyword>
<sequence length="57" mass="6208">MILTVTLNPALDLTYTVDELRPHTTHRESAVDERPGGKGLNVASLGADLSRCYGERP</sequence>
<comment type="caution">
    <text evidence="1">The sequence shown here is derived from an EMBL/GenBank/DDBJ whole genome shotgun (WGS) entry which is preliminary data.</text>
</comment>
<proteinExistence type="predicted"/>
<dbReference type="InterPro" id="IPR029056">
    <property type="entry name" value="Ribokinase-like"/>
</dbReference>